<keyword evidence="1" id="KW-1133">Transmembrane helix</keyword>
<dbReference type="RefSeq" id="WP_252855898.1">
    <property type="nucleotide sequence ID" value="NZ_JAMXLR010000092.1"/>
</dbReference>
<proteinExistence type="predicted"/>
<dbReference type="EMBL" id="JAMXLR010000092">
    <property type="protein sequence ID" value="MCO6047791.1"/>
    <property type="molecule type" value="Genomic_DNA"/>
</dbReference>
<evidence type="ECO:0000313" key="2">
    <source>
        <dbReference type="EMBL" id="MCO6047791.1"/>
    </source>
</evidence>
<accession>A0A9X2FJS2</accession>
<evidence type="ECO:0000313" key="3">
    <source>
        <dbReference type="Proteomes" id="UP001155241"/>
    </source>
</evidence>
<dbReference type="Proteomes" id="UP001155241">
    <property type="component" value="Unassembled WGS sequence"/>
</dbReference>
<name>A0A9X2FJS2_9BACT</name>
<comment type="caution">
    <text evidence="2">The sequence shown here is derived from an EMBL/GenBank/DDBJ whole genome shotgun (WGS) entry which is preliminary data.</text>
</comment>
<protein>
    <submittedName>
        <fullName evidence="2">Uncharacterized protein</fullName>
    </submittedName>
</protein>
<evidence type="ECO:0000256" key="1">
    <source>
        <dbReference type="SAM" id="Phobius"/>
    </source>
</evidence>
<sequence length="109" mass="11326">MGIRVCCPSCGSVYELPEAWGNMPAGCECGALIRVPAPQAVQMPTETNEPDSASDAIGDDNPFARFPAPLHPSQVISPLARRLIVGGAVLIAVLITAVIIASYLVADLP</sequence>
<feature type="transmembrane region" description="Helical" evidence="1">
    <location>
        <begin position="83"/>
        <end position="106"/>
    </location>
</feature>
<keyword evidence="3" id="KW-1185">Reference proteome</keyword>
<dbReference type="AlphaFoldDB" id="A0A9X2FJS2"/>
<keyword evidence="1" id="KW-0812">Transmembrane</keyword>
<keyword evidence="1" id="KW-0472">Membrane</keyword>
<reference evidence="2" key="1">
    <citation type="submission" date="2022-06" db="EMBL/GenBank/DDBJ databases">
        <title>Aeoliella straminimaris, a novel planctomycete from sediments.</title>
        <authorList>
            <person name="Vitorino I.R."/>
            <person name="Lage O.M."/>
        </authorList>
    </citation>
    <scope>NUCLEOTIDE SEQUENCE</scope>
    <source>
        <strain evidence="2">ICT_H6.2</strain>
    </source>
</reference>
<organism evidence="2 3">
    <name type="scientific">Aeoliella straminimaris</name>
    <dbReference type="NCBI Taxonomy" id="2954799"/>
    <lineage>
        <taxon>Bacteria</taxon>
        <taxon>Pseudomonadati</taxon>
        <taxon>Planctomycetota</taxon>
        <taxon>Planctomycetia</taxon>
        <taxon>Pirellulales</taxon>
        <taxon>Lacipirellulaceae</taxon>
        <taxon>Aeoliella</taxon>
    </lineage>
</organism>
<gene>
    <name evidence="2" type="ORF">NG895_28130</name>
</gene>